<feature type="non-terminal residue" evidence="12">
    <location>
        <position position="345"/>
    </location>
</feature>
<keyword evidence="7" id="KW-0902">Two-component regulatory system</keyword>
<dbReference type="GO" id="GO:0000160">
    <property type="term" value="P:phosphorelay signal transduction system"/>
    <property type="evidence" value="ECO:0007669"/>
    <property type="project" value="UniProtKB-KW"/>
</dbReference>
<evidence type="ECO:0000256" key="5">
    <source>
        <dbReference type="ARBA" id="ARBA00022840"/>
    </source>
</evidence>
<keyword evidence="6 10" id="KW-1133">Transmembrane helix</keyword>
<dbReference type="EMBL" id="UINC01096284">
    <property type="protein sequence ID" value="SVC53044.1"/>
    <property type="molecule type" value="Genomic_DNA"/>
</dbReference>
<evidence type="ECO:0000256" key="6">
    <source>
        <dbReference type="ARBA" id="ARBA00022989"/>
    </source>
</evidence>
<keyword evidence="8 10" id="KW-0472">Membrane</keyword>
<dbReference type="Pfam" id="PF19312">
    <property type="entry name" value="NtrY_N"/>
    <property type="match status" value="1"/>
</dbReference>
<feature type="compositionally biased region" description="Polar residues" evidence="9">
    <location>
        <begin position="1"/>
        <end position="11"/>
    </location>
</feature>
<evidence type="ECO:0000256" key="10">
    <source>
        <dbReference type="SAM" id="Phobius"/>
    </source>
</evidence>
<keyword evidence="5" id="KW-0067">ATP-binding</keyword>
<proteinExistence type="predicted"/>
<feature type="transmembrane region" description="Helical" evidence="10">
    <location>
        <begin position="104"/>
        <end position="125"/>
    </location>
</feature>
<evidence type="ECO:0000313" key="12">
    <source>
        <dbReference type="EMBL" id="SVC53044.1"/>
    </source>
</evidence>
<feature type="region of interest" description="Disordered" evidence="9">
    <location>
        <begin position="1"/>
        <end position="20"/>
    </location>
</feature>
<dbReference type="InterPro" id="IPR045671">
    <property type="entry name" value="NtrY-like_N"/>
</dbReference>
<evidence type="ECO:0000256" key="4">
    <source>
        <dbReference type="ARBA" id="ARBA00022741"/>
    </source>
</evidence>
<evidence type="ECO:0000256" key="8">
    <source>
        <dbReference type="ARBA" id="ARBA00023136"/>
    </source>
</evidence>
<dbReference type="GO" id="GO:0005524">
    <property type="term" value="F:ATP binding"/>
    <property type="evidence" value="ECO:0007669"/>
    <property type="project" value="UniProtKB-KW"/>
</dbReference>
<organism evidence="12">
    <name type="scientific">marine metagenome</name>
    <dbReference type="NCBI Taxonomy" id="408172"/>
    <lineage>
        <taxon>unclassified sequences</taxon>
        <taxon>metagenomes</taxon>
        <taxon>ecological metagenomes</taxon>
    </lineage>
</organism>
<feature type="transmembrane region" description="Helical" evidence="10">
    <location>
        <begin position="314"/>
        <end position="337"/>
    </location>
</feature>
<evidence type="ECO:0000259" key="11">
    <source>
        <dbReference type="Pfam" id="PF19312"/>
    </source>
</evidence>
<keyword evidence="2" id="KW-1003">Cell membrane</keyword>
<protein>
    <recommendedName>
        <fullName evidence="11">Nitrogen regulation protein NtrY-like N-terminal domain-containing protein</fullName>
    </recommendedName>
</protein>
<evidence type="ECO:0000256" key="7">
    <source>
        <dbReference type="ARBA" id="ARBA00023012"/>
    </source>
</evidence>
<keyword evidence="3 10" id="KW-0812">Transmembrane</keyword>
<accession>A0A382MVR2</accession>
<dbReference type="AlphaFoldDB" id="A0A382MVR2"/>
<sequence length="345" mass="39650">MFSVPSTNNPKYRSAPSEETTKQKKHSAWRTITYILLTLLALTTLEYYFIQQQSPVSTINNLTILVIFNIILILLFVLIILITRNLVKLYNERKRKLLGSKFQTKLIVAFLILAMVPSILLFTVASKLFTFTISNWFNIQIEQTLQQSMDVAQEYYAHMEKTAFSRTQKIEKFITTNELFLKAKRDQLIWFVNEKRKEYELGGIILYDNNRKSVASQIDKRGAPYAKSIDFQDLLEKSVDGEGVSEFRTSSQGNYLAVAKPLTENLGGQVSIWGYILTLTSIPGSTQHKIQTIQNTFDNYKRQSFLQLPDSASYYSTFLMITLLILFSAIWLGFYMARGITGPLQ</sequence>
<feature type="transmembrane region" description="Helical" evidence="10">
    <location>
        <begin position="62"/>
        <end position="83"/>
    </location>
</feature>
<evidence type="ECO:0000256" key="9">
    <source>
        <dbReference type="SAM" id="MobiDB-lite"/>
    </source>
</evidence>
<feature type="transmembrane region" description="Helical" evidence="10">
    <location>
        <begin position="32"/>
        <end position="50"/>
    </location>
</feature>
<evidence type="ECO:0000256" key="1">
    <source>
        <dbReference type="ARBA" id="ARBA00004651"/>
    </source>
</evidence>
<keyword evidence="4" id="KW-0547">Nucleotide-binding</keyword>
<dbReference type="GO" id="GO:0005886">
    <property type="term" value="C:plasma membrane"/>
    <property type="evidence" value="ECO:0007669"/>
    <property type="project" value="UniProtKB-SubCell"/>
</dbReference>
<evidence type="ECO:0000256" key="2">
    <source>
        <dbReference type="ARBA" id="ARBA00022475"/>
    </source>
</evidence>
<gene>
    <name evidence="12" type="ORF">METZ01_LOCUS305898</name>
</gene>
<feature type="domain" description="Nitrogen regulation protein NtrY-like N-terminal" evidence="11">
    <location>
        <begin position="35"/>
        <end position="168"/>
    </location>
</feature>
<reference evidence="12" key="1">
    <citation type="submission" date="2018-05" db="EMBL/GenBank/DDBJ databases">
        <authorList>
            <person name="Lanie J.A."/>
            <person name="Ng W.-L."/>
            <person name="Kazmierczak K.M."/>
            <person name="Andrzejewski T.M."/>
            <person name="Davidsen T.M."/>
            <person name="Wayne K.J."/>
            <person name="Tettelin H."/>
            <person name="Glass J.I."/>
            <person name="Rusch D."/>
            <person name="Podicherti R."/>
            <person name="Tsui H.-C.T."/>
            <person name="Winkler M.E."/>
        </authorList>
    </citation>
    <scope>NUCLEOTIDE SEQUENCE</scope>
</reference>
<name>A0A382MVR2_9ZZZZ</name>
<evidence type="ECO:0000256" key="3">
    <source>
        <dbReference type="ARBA" id="ARBA00022692"/>
    </source>
</evidence>
<comment type="subcellular location">
    <subcellularLocation>
        <location evidence="1">Cell membrane</location>
        <topology evidence="1">Multi-pass membrane protein</topology>
    </subcellularLocation>
</comment>